<keyword evidence="1" id="KW-0812">Transmembrane</keyword>
<feature type="non-terminal residue" evidence="2">
    <location>
        <position position="215"/>
    </location>
</feature>
<name>X1A181_9ZZZZ</name>
<protein>
    <submittedName>
        <fullName evidence="2">Uncharacterized protein</fullName>
    </submittedName>
</protein>
<keyword evidence="1" id="KW-0472">Membrane</keyword>
<accession>X1A181</accession>
<gene>
    <name evidence="2" type="ORF">S01H4_30787</name>
</gene>
<organism evidence="2">
    <name type="scientific">marine sediment metagenome</name>
    <dbReference type="NCBI Taxonomy" id="412755"/>
    <lineage>
        <taxon>unclassified sequences</taxon>
        <taxon>metagenomes</taxon>
        <taxon>ecological metagenomes</taxon>
    </lineage>
</organism>
<dbReference type="EMBL" id="BART01015920">
    <property type="protein sequence ID" value="GAG75845.1"/>
    <property type="molecule type" value="Genomic_DNA"/>
</dbReference>
<evidence type="ECO:0000313" key="2">
    <source>
        <dbReference type="EMBL" id="GAG75845.1"/>
    </source>
</evidence>
<evidence type="ECO:0000256" key="1">
    <source>
        <dbReference type="SAM" id="Phobius"/>
    </source>
</evidence>
<dbReference type="AlphaFoldDB" id="X1A181"/>
<keyword evidence="1" id="KW-1133">Transmembrane helix</keyword>
<feature type="transmembrane region" description="Helical" evidence="1">
    <location>
        <begin position="6"/>
        <end position="26"/>
    </location>
</feature>
<proteinExistence type="predicted"/>
<comment type="caution">
    <text evidence="2">The sequence shown here is derived from an EMBL/GenBank/DDBJ whole genome shotgun (WGS) entry which is preliminary data.</text>
</comment>
<sequence length="215" mass="24964">MANIVDIIFSSIQVSLIIVTFLFMISTYKRQIDRQKAERIKESIKTIMMETSLINNILKEGSILISASRNIGKELRSYMNEDFNKEKIEEILSKSKPMICIEGWNNTFLSRELQKKIDLARREALTLHGSLEILEYCVIALSRIVGDSYSPMIFLKLLEPELLEEVYEDSKKISNSNDFIFIFTNYLFGNSTKYFLNGYYDTVNALNEFIEKFAV</sequence>
<reference evidence="2" key="1">
    <citation type="journal article" date="2014" name="Front. Microbiol.">
        <title>High frequency of phylogenetically diverse reductive dehalogenase-homologous genes in deep subseafloor sedimentary metagenomes.</title>
        <authorList>
            <person name="Kawai M."/>
            <person name="Futagami T."/>
            <person name="Toyoda A."/>
            <person name="Takaki Y."/>
            <person name="Nishi S."/>
            <person name="Hori S."/>
            <person name="Arai W."/>
            <person name="Tsubouchi T."/>
            <person name="Morono Y."/>
            <person name="Uchiyama I."/>
            <person name="Ito T."/>
            <person name="Fujiyama A."/>
            <person name="Inagaki F."/>
            <person name="Takami H."/>
        </authorList>
    </citation>
    <scope>NUCLEOTIDE SEQUENCE</scope>
    <source>
        <strain evidence="2">Expedition CK06-06</strain>
    </source>
</reference>